<name>A0A1J4RPR6_9BACT</name>
<feature type="transmembrane region" description="Helical" evidence="10">
    <location>
        <begin position="201"/>
        <end position="222"/>
    </location>
</feature>
<comment type="caution">
    <text evidence="13">The sequence shown here is derived from an EMBL/GenBank/DDBJ whole genome shotgun (WGS) entry which is preliminary data.</text>
</comment>
<keyword evidence="8 10" id="KW-0472">Membrane</keyword>
<comment type="pathway">
    <text evidence="2 10">Protein modification; protein glycosylation.</text>
</comment>
<dbReference type="Pfam" id="PF02366">
    <property type="entry name" value="PMT"/>
    <property type="match status" value="1"/>
</dbReference>
<reference evidence="13 14" key="1">
    <citation type="journal article" date="2016" name="Environ. Microbiol.">
        <title>Genomic resolution of a cold subsurface aquifer community provides metabolic insights for novel microbes adapted to high CO concentrations.</title>
        <authorList>
            <person name="Probst A.J."/>
            <person name="Castelle C.J."/>
            <person name="Singh A."/>
            <person name="Brown C.T."/>
            <person name="Anantharaman K."/>
            <person name="Sharon I."/>
            <person name="Hug L.A."/>
            <person name="Burstein D."/>
            <person name="Emerson J.B."/>
            <person name="Thomas B.C."/>
            <person name="Banfield J.F."/>
        </authorList>
    </citation>
    <scope>NUCLEOTIDE SEQUENCE [LARGE SCALE GENOMIC DNA]</scope>
    <source>
        <strain evidence="13">CG1_02_47_37</strain>
    </source>
</reference>
<comment type="function">
    <text evidence="10">Protein O-mannosyltransferase that catalyzes the transfer of a single mannose residue from a polyprenol phospho-mannosyl lipidic donor to the hydroxyl group of selected serine and threonine residues in acceptor proteins.</text>
</comment>
<evidence type="ECO:0000259" key="12">
    <source>
        <dbReference type="Pfam" id="PF16192"/>
    </source>
</evidence>
<dbReference type="PANTHER" id="PTHR10050:SF53">
    <property type="entry name" value="CHROMOSOME UNDETERMINED SCAFFOLD_67, WHOLE GENOME SHOTGUN SEQUENCE"/>
    <property type="match status" value="1"/>
</dbReference>
<dbReference type="InterPro" id="IPR003342">
    <property type="entry name" value="ArnT-like_N"/>
</dbReference>
<feature type="transmembrane region" description="Helical" evidence="10">
    <location>
        <begin position="161"/>
        <end position="189"/>
    </location>
</feature>
<proteinExistence type="inferred from homology"/>
<feature type="transmembrane region" description="Helical" evidence="10">
    <location>
        <begin position="136"/>
        <end position="155"/>
    </location>
</feature>
<keyword evidence="7 10" id="KW-1133">Transmembrane helix</keyword>
<feature type="transmembrane region" description="Helical" evidence="10">
    <location>
        <begin position="275"/>
        <end position="295"/>
    </location>
</feature>
<keyword evidence="6 10" id="KW-0812">Transmembrane</keyword>
<evidence type="ECO:0000313" key="14">
    <source>
        <dbReference type="Proteomes" id="UP000183144"/>
    </source>
</evidence>
<evidence type="ECO:0000313" key="13">
    <source>
        <dbReference type="EMBL" id="OIN89032.1"/>
    </source>
</evidence>
<dbReference type="InterPro" id="IPR027005">
    <property type="entry name" value="PMT-like"/>
</dbReference>
<evidence type="ECO:0000256" key="6">
    <source>
        <dbReference type="ARBA" id="ARBA00022692"/>
    </source>
</evidence>
<dbReference type="Proteomes" id="UP000183144">
    <property type="component" value="Unassembled WGS sequence"/>
</dbReference>
<evidence type="ECO:0000256" key="9">
    <source>
        <dbReference type="ARBA" id="ARBA00093617"/>
    </source>
</evidence>
<dbReference type="EMBL" id="MNUI01000046">
    <property type="protein sequence ID" value="OIN89032.1"/>
    <property type="molecule type" value="Genomic_DNA"/>
</dbReference>
<dbReference type="PANTHER" id="PTHR10050">
    <property type="entry name" value="DOLICHYL-PHOSPHATE-MANNOSE--PROTEIN MANNOSYLTRANSFERASE"/>
    <property type="match status" value="1"/>
</dbReference>
<dbReference type="STRING" id="1805034.AUJ59_02570"/>
<feature type="domain" description="ArnT-like N-terminal" evidence="11">
    <location>
        <begin position="8"/>
        <end position="187"/>
    </location>
</feature>
<evidence type="ECO:0000256" key="5">
    <source>
        <dbReference type="ARBA" id="ARBA00022679"/>
    </source>
</evidence>
<dbReference type="GO" id="GO:0004169">
    <property type="term" value="F:dolichyl-phosphate-mannose-protein mannosyltransferase activity"/>
    <property type="evidence" value="ECO:0007669"/>
    <property type="project" value="UniProtKB-UniRule"/>
</dbReference>
<evidence type="ECO:0000256" key="1">
    <source>
        <dbReference type="ARBA" id="ARBA00004127"/>
    </source>
</evidence>
<sequence>MQRFYLILLLIISFGFRLWRLGIPSSYIFDEVYHVPSLRAFSQNNPEAFDVYAQAPEPNTAYDWLHPPLAKLFQAGSVLVFGDNSFGWRFPAAVFGTLAVAAVYYLALVVTKKTNIALLAGLLFSLDNLQLTMSRIAMNDIFVTTFILFALAFFYKKSWFWSAVFTGLAISTKHSAVLLFPIFGLQVLLQGLSLKAFRESPYWYFVFIPPLIYLLSFFQFWFQGHTWQQFVELHKQIYYYQIHLTATHGYQSAAWQWPLLIRPVWFYVQYLPDKIANIYNLGNPIIFWGGILALLQGLSSKAFKESPYRYLLVSYLGLWLPFLASPRIMFLHHYLPALSVLTVILAQGLWQTKNKPLITIYLLLITISFLFFYPINTAIPLSSQWLKYWFWLPSWR</sequence>
<dbReference type="InterPro" id="IPR032421">
    <property type="entry name" value="PMT_4TMC"/>
</dbReference>
<gene>
    <name evidence="13" type="ORF">AUJ59_02570</name>
</gene>
<accession>A0A1J4RPR6</accession>
<evidence type="ECO:0000256" key="2">
    <source>
        <dbReference type="ARBA" id="ARBA00004922"/>
    </source>
</evidence>
<feature type="transmembrane region" description="Helical" evidence="10">
    <location>
        <begin position="330"/>
        <end position="350"/>
    </location>
</feature>
<dbReference type="EC" id="2.4.1.-" evidence="10"/>
<keyword evidence="4 10" id="KW-0328">Glycosyltransferase</keyword>
<organism evidence="13 14">
    <name type="scientific">Candidatus Beckwithbacteria bacterium CG1_02_47_37</name>
    <dbReference type="NCBI Taxonomy" id="1805034"/>
    <lineage>
        <taxon>Bacteria</taxon>
        <taxon>Candidatus Beckwithiibacteriota</taxon>
    </lineage>
</organism>
<dbReference type="UniPathway" id="UPA00378"/>
<feature type="transmembrane region" description="Helical" evidence="10">
    <location>
        <begin position="357"/>
        <end position="375"/>
    </location>
</feature>
<dbReference type="GO" id="GO:0005886">
    <property type="term" value="C:plasma membrane"/>
    <property type="evidence" value="ECO:0007669"/>
    <property type="project" value="UniProtKB-SubCell"/>
</dbReference>
<evidence type="ECO:0000256" key="4">
    <source>
        <dbReference type="ARBA" id="ARBA00022676"/>
    </source>
</evidence>
<evidence type="ECO:0000256" key="3">
    <source>
        <dbReference type="ARBA" id="ARBA00007222"/>
    </source>
</evidence>
<feature type="domain" description="Protein O-mannosyl-transferase C-terminal four TM" evidence="12">
    <location>
        <begin position="227"/>
        <end position="395"/>
    </location>
</feature>
<comment type="similarity">
    <text evidence="3 10">Belongs to the glycosyltransferase 39 family.</text>
</comment>
<evidence type="ECO:0000259" key="11">
    <source>
        <dbReference type="Pfam" id="PF02366"/>
    </source>
</evidence>
<feature type="transmembrane region" description="Helical" evidence="10">
    <location>
        <begin position="88"/>
        <end position="110"/>
    </location>
</feature>
<keyword evidence="5 10" id="KW-0808">Transferase</keyword>
<keyword evidence="10" id="KW-1003">Cell membrane</keyword>
<evidence type="ECO:0000256" key="7">
    <source>
        <dbReference type="ARBA" id="ARBA00022989"/>
    </source>
</evidence>
<protein>
    <recommendedName>
        <fullName evidence="9 10">Polyprenol-phosphate-mannose--protein mannosyltransferase</fullName>
        <ecNumber evidence="10">2.4.1.-</ecNumber>
    </recommendedName>
</protein>
<evidence type="ECO:0000256" key="8">
    <source>
        <dbReference type="ARBA" id="ARBA00023136"/>
    </source>
</evidence>
<dbReference type="AlphaFoldDB" id="A0A1J4RPR6"/>
<comment type="subcellular location">
    <subcellularLocation>
        <location evidence="10">Cell membrane</location>
    </subcellularLocation>
    <subcellularLocation>
        <location evidence="1">Endomembrane system</location>
        <topology evidence="1">Multi-pass membrane protein</topology>
    </subcellularLocation>
</comment>
<evidence type="ECO:0000256" key="10">
    <source>
        <dbReference type="RuleBase" id="RU367007"/>
    </source>
</evidence>
<feature type="transmembrane region" description="Helical" evidence="10">
    <location>
        <begin position="307"/>
        <end position="324"/>
    </location>
</feature>
<dbReference type="Pfam" id="PF16192">
    <property type="entry name" value="PMT_4TMC"/>
    <property type="match status" value="1"/>
</dbReference>
<dbReference type="GO" id="GO:0012505">
    <property type="term" value="C:endomembrane system"/>
    <property type="evidence" value="ECO:0007669"/>
    <property type="project" value="UniProtKB-SubCell"/>
</dbReference>